<gene>
    <name evidence="5" type="ORF">RM530_08560</name>
</gene>
<dbReference type="PROSITE" id="PS01124">
    <property type="entry name" value="HTH_ARAC_FAMILY_2"/>
    <property type="match status" value="1"/>
</dbReference>
<dbReference type="InterPro" id="IPR018060">
    <property type="entry name" value="HTH_AraC"/>
</dbReference>
<keyword evidence="3" id="KW-0804">Transcription</keyword>
<dbReference type="RefSeq" id="WP_311364808.1">
    <property type="nucleotide sequence ID" value="NZ_JAVRIC010000010.1"/>
</dbReference>
<evidence type="ECO:0000256" key="3">
    <source>
        <dbReference type="ARBA" id="ARBA00023163"/>
    </source>
</evidence>
<evidence type="ECO:0000256" key="2">
    <source>
        <dbReference type="ARBA" id="ARBA00023125"/>
    </source>
</evidence>
<evidence type="ECO:0000313" key="5">
    <source>
        <dbReference type="EMBL" id="MDT0497414.1"/>
    </source>
</evidence>
<dbReference type="InterPro" id="IPR032687">
    <property type="entry name" value="AraC-type_N"/>
</dbReference>
<dbReference type="Pfam" id="PF12833">
    <property type="entry name" value="HTH_18"/>
    <property type="match status" value="1"/>
</dbReference>
<dbReference type="PROSITE" id="PS51257">
    <property type="entry name" value="PROKAR_LIPOPROTEIN"/>
    <property type="match status" value="1"/>
</dbReference>
<protein>
    <submittedName>
        <fullName evidence="5">AraC family transcriptional regulator ligand-binding domain-containing protein</fullName>
    </submittedName>
</protein>
<accession>A0ABU2WIF4</accession>
<organism evidence="5 6">
    <name type="scientific">Banduia mediterranea</name>
    <dbReference type="NCBI Taxonomy" id="3075609"/>
    <lineage>
        <taxon>Bacteria</taxon>
        <taxon>Pseudomonadati</taxon>
        <taxon>Pseudomonadota</taxon>
        <taxon>Gammaproteobacteria</taxon>
        <taxon>Nevskiales</taxon>
        <taxon>Algiphilaceae</taxon>
        <taxon>Banduia</taxon>
    </lineage>
</organism>
<dbReference type="InterPro" id="IPR009057">
    <property type="entry name" value="Homeodomain-like_sf"/>
</dbReference>
<evidence type="ECO:0000313" key="6">
    <source>
        <dbReference type="Proteomes" id="UP001254608"/>
    </source>
</evidence>
<dbReference type="SMART" id="SM00342">
    <property type="entry name" value="HTH_ARAC"/>
    <property type="match status" value="1"/>
</dbReference>
<keyword evidence="6" id="KW-1185">Reference proteome</keyword>
<dbReference type="Gene3D" id="1.10.10.60">
    <property type="entry name" value="Homeodomain-like"/>
    <property type="match status" value="1"/>
</dbReference>
<dbReference type="PANTHER" id="PTHR47894">
    <property type="entry name" value="HTH-TYPE TRANSCRIPTIONAL REGULATOR GADX"/>
    <property type="match status" value="1"/>
</dbReference>
<dbReference type="EMBL" id="JAVRIC010000010">
    <property type="protein sequence ID" value="MDT0497414.1"/>
    <property type="molecule type" value="Genomic_DNA"/>
</dbReference>
<dbReference type="Proteomes" id="UP001254608">
    <property type="component" value="Unassembled WGS sequence"/>
</dbReference>
<dbReference type="SUPFAM" id="SSF46689">
    <property type="entry name" value="Homeodomain-like"/>
    <property type="match status" value="1"/>
</dbReference>
<keyword evidence="1" id="KW-0805">Transcription regulation</keyword>
<evidence type="ECO:0000256" key="1">
    <source>
        <dbReference type="ARBA" id="ARBA00023015"/>
    </source>
</evidence>
<comment type="caution">
    <text evidence="5">The sequence shown here is derived from an EMBL/GenBank/DDBJ whole genome shotgun (WGS) entry which is preliminary data.</text>
</comment>
<proteinExistence type="predicted"/>
<reference evidence="5 6" key="1">
    <citation type="submission" date="2023-09" db="EMBL/GenBank/DDBJ databases">
        <authorList>
            <person name="Rey-Velasco X."/>
        </authorList>
    </citation>
    <scope>NUCLEOTIDE SEQUENCE [LARGE SCALE GENOMIC DNA]</scope>
    <source>
        <strain evidence="5 6">W345</strain>
    </source>
</reference>
<keyword evidence="2" id="KW-0238">DNA-binding</keyword>
<sequence>MTSRHHVTPPIASGTACIPANYSRLVARALGLQARELPKLLNATGISADQLMREATLLTSTQQIQILQNVLRLTDDEMFGLRFGQRLTPTTHGALGFMVNSSPNLLVALKAFQTYLPTRIDFFHFNLKRNKEYWECSGYFDVTLDEDVQRLLAEVVASVLLQCAEFIVGHPVEDAYILFPHAEPGYSRYYSEFLPGTIEFSAPQLALKIPAALCQVPNASANHENYSLALQQCQSMLDQLPSRTGSCTQQIQKMMLSHPPGVLSEDEAAAMLFISKRTLARRLSLEGSNFRRIRDEMLSQQASSYLLKSEISVDAIAALLNYHDGSNFRRAFKRWFGLTPDEYRKQSQQ</sequence>
<feature type="domain" description="HTH araC/xylS-type" evidence="4">
    <location>
        <begin position="249"/>
        <end position="346"/>
    </location>
</feature>
<evidence type="ECO:0000259" key="4">
    <source>
        <dbReference type="PROSITE" id="PS01124"/>
    </source>
</evidence>
<dbReference type="Pfam" id="PF12625">
    <property type="entry name" value="Arabinose_bd"/>
    <property type="match status" value="1"/>
</dbReference>
<name>A0ABU2WIF4_9GAMM</name>
<dbReference type="PANTHER" id="PTHR47894:SF1">
    <property type="entry name" value="HTH-TYPE TRANSCRIPTIONAL REGULATOR VQSM"/>
    <property type="match status" value="1"/>
</dbReference>